<gene>
    <name evidence="2" type="ORF">LTR91_022867</name>
</gene>
<name>A0AAN6H380_9PEZI</name>
<feature type="region of interest" description="Disordered" evidence="1">
    <location>
        <begin position="1"/>
        <end position="58"/>
    </location>
</feature>
<protein>
    <submittedName>
        <fullName evidence="2">Uncharacterized protein</fullName>
    </submittedName>
</protein>
<evidence type="ECO:0000313" key="3">
    <source>
        <dbReference type="Proteomes" id="UP001175353"/>
    </source>
</evidence>
<dbReference type="EMBL" id="JAUJLE010000470">
    <property type="protein sequence ID" value="KAK0955426.1"/>
    <property type="molecule type" value="Genomic_DNA"/>
</dbReference>
<accession>A0AAN6H380</accession>
<reference evidence="2" key="1">
    <citation type="submission" date="2023-06" db="EMBL/GenBank/DDBJ databases">
        <title>Black Yeasts Isolated from many extreme environments.</title>
        <authorList>
            <person name="Coleine C."/>
            <person name="Stajich J.E."/>
            <person name="Selbmann L."/>
        </authorList>
    </citation>
    <scope>NUCLEOTIDE SEQUENCE</scope>
    <source>
        <strain evidence="2">CCFEE 5200</strain>
    </source>
</reference>
<organism evidence="2 3">
    <name type="scientific">Friedmanniomyces endolithicus</name>
    <dbReference type="NCBI Taxonomy" id="329885"/>
    <lineage>
        <taxon>Eukaryota</taxon>
        <taxon>Fungi</taxon>
        <taxon>Dikarya</taxon>
        <taxon>Ascomycota</taxon>
        <taxon>Pezizomycotina</taxon>
        <taxon>Dothideomycetes</taxon>
        <taxon>Dothideomycetidae</taxon>
        <taxon>Mycosphaerellales</taxon>
        <taxon>Teratosphaeriaceae</taxon>
        <taxon>Friedmanniomyces</taxon>
    </lineage>
</organism>
<evidence type="ECO:0000313" key="2">
    <source>
        <dbReference type="EMBL" id="KAK0955426.1"/>
    </source>
</evidence>
<proteinExistence type="predicted"/>
<keyword evidence="3" id="KW-1185">Reference proteome</keyword>
<sequence length="173" mass="18905">MPQDDANRLPLPMTPLPTGSEWSASPVADQVKNCSATAKQEPADGLTAPVPPSPTLAPCDKRTIQRGSADRNFHCRPGLVPVAPDTADDEDEEVAPLNFPVSVKRRGSPIVLIRLSRTIREDYAQALDYRESCDLTDDPPPDARTRRRQRPSPHATMFARHAAVSASQDQKGF</sequence>
<dbReference type="AlphaFoldDB" id="A0AAN6H380"/>
<dbReference type="Proteomes" id="UP001175353">
    <property type="component" value="Unassembled WGS sequence"/>
</dbReference>
<comment type="caution">
    <text evidence="2">The sequence shown here is derived from an EMBL/GenBank/DDBJ whole genome shotgun (WGS) entry which is preliminary data.</text>
</comment>
<evidence type="ECO:0000256" key="1">
    <source>
        <dbReference type="SAM" id="MobiDB-lite"/>
    </source>
</evidence>
<feature type="region of interest" description="Disordered" evidence="1">
    <location>
        <begin position="131"/>
        <end position="173"/>
    </location>
</feature>